<keyword evidence="8" id="KW-1185">Reference proteome</keyword>
<feature type="binding site" evidence="4">
    <location>
        <position position="299"/>
    </location>
    <ligand>
        <name>S-adenosyl-L-methionine</name>
        <dbReference type="ChEBI" id="CHEBI:59789"/>
    </ligand>
</feature>
<evidence type="ECO:0000256" key="5">
    <source>
        <dbReference type="PROSITE-ProRule" id="PRU10015"/>
    </source>
</evidence>
<gene>
    <name evidence="7" type="ORF">CL176_10355</name>
</gene>
<dbReference type="PROSITE" id="PS51687">
    <property type="entry name" value="SAM_MT_RNA_M5U"/>
    <property type="match status" value="1"/>
</dbReference>
<dbReference type="PANTHER" id="PTHR11061">
    <property type="entry name" value="RNA M5U METHYLTRANSFERASE"/>
    <property type="match status" value="1"/>
</dbReference>
<dbReference type="PANTHER" id="PTHR11061:SF30">
    <property type="entry name" value="TRNA (URACIL(54)-C(5))-METHYLTRANSFERASE"/>
    <property type="match status" value="1"/>
</dbReference>
<feature type="active site" description="Nucleophile" evidence="4">
    <location>
        <position position="424"/>
    </location>
</feature>
<dbReference type="Proteomes" id="UP000263232">
    <property type="component" value="Chromosome"/>
</dbReference>
<evidence type="ECO:0000256" key="1">
    <source>
        <dbReference type="ARBA" id="ARBA00022603"/>
    </source>
</evidence>
<dbReference type="CDD" id="cd02440">
    <property type="entry name" value="AdoMet_MTases"/>
    <property type="match status" value="1"/>
</dbReference>
<accession>A0A347WNW6</accession>
<proteinExistence type="inferred from homology"/>
<keyword evidence="3 4" id="KW-0949">S-adenosyl-L-methionine</keyword>
<dbReference type="PROSITE" id="PS50926">
    <property type="entry name" value="TRAM"/>
    <property type="match status" value="1"/>
</dbReference>
<dbReference type="Gene3D" id="2.40.50.1070">
    <property type="match status" value="1"/>
</dbReference>
<dbReference type="SUPFAM" id="SSF53335">
    <property type="entry name" value="S-adenosyl-L-methionine-dependent methyltransferases"/>
    <property type="match status" value="1"/>
</dbReference>
<dbReference type="GO" id="GO:0070041">
    <property type="term" value="F:rRNA (uridine-C5-)-methyltransferase activity"/>
    <property type="evidence" value="ECO:0007669"/>
    <property type="project" value="TreeGrafter"/>
</dbReference>
<keyword evidence="2 4" id="KW-0808">Transferase</keyword>
<dbReference type="InterPro" id="IPR030391">
    <property type="entry name" value="MeTrfase_TrmA_CS"/>
</dbReference>
<dbReference type="NCBIfam" id="TIGR00479">
    <property type="entry name" value="rumA"/>
    <property type="match status" value="1"/>
</dbReference>
<evidence type="ECO:0000256" key="3">
    <source>
        <dbReference type="ARBA" id="ARBA00022691"/>
    </source>
</evidence>
<dbReference type="InterPro" id="IPR012340">
    <property type="entry name" value="NA-bd_OB-fold"/>
</dbReference>
<dbReference type="FunFam" id="2.40.50.1070:FF:000003">
    <property type="entry name" value="23S rRNA (Uracil-5-)-methyltransferase RumA"/>
    <property type="match status" value="1"/>
</dbReference>
<sequence length="469" mass="53097">MRSFCLARRIERKRLVELQKNQRHKGLVEDLTSKGSGVVKLDGFPIFIEGTIPGETVQFKLTKVGKKFGYGRLEDVIEPSADRVTLTDPIGRQIGTMTLQHMAYPAQLNYKQKQVKEAFERLGGFKNIAVQPTIGMEHPWSYRNKAQIPVRQVKGQLETGFYRRNSHDLVPVENFHIQDPVIDETIIVVRDILRRYQIKPYDEASGKGTIRHIIVKRGHYTGEVMLVLVLNQRELPHEAEIVAEIKAGVPELVSLMANFNFKQTNVILGKENRVLWGQDYYTDEMLGMQFKISANSFYQVNTPQAERMYEEAIRLAQLTGQETVLDAYCGIGSISLGLAREAGQVYAMEVVPEAIEMAKDNAKVNEITNVHFEVGKAEDVLPRWQAEGIQFDVAVVDPPRKGLDKSFIDTLVELAPERIVYVSCNPATQARDCQHFAEAGYQLQYIQPVDLFPQSPHVECVVLLQRSNG</sequence>
<protein>
    <submittedName>
        <fullName evidence="7">23S rRNA (Uracil(1939)-C(5))-methyltransferase RlmD</fullName>
    </submittedName>
</protein>
<reference evidence="7 8" key="1">
    <citation type="submission" date="2017-09" db="EMBL/GenBank/DDBJ databases">
        <title>Complete genome sequence of Oxytococcus suis strain ZY16052.</title>
        <authorList>
            <person name="Li F."/>
        </authorList>
    </citation>
    <scope>NUCLEOTIDE SEQUENCE [LARGE SCALE GENOMIC DNA]</scope>
    <source>
        <strain evidence="7 8">ZY16052</strain>
    </source>
</reference>
<dbReference type="KEGG" id="abae:CL176_10355"/>
<evidence type="ECO:0000313" key="8">
    <source>
        <dbReference type="Proteomes" id="UP000263232"/>
    </source>
</evidence>
<name>A0A347WNW6_9LACT</name>
<feature type="binding site" evidence="4">
    <location>
        <position position="349"/>
    </location>
    <ligand>
        <name>S-adenosyl-L-methionine</name>
        <dbReference type="ChEBI" id="CHEBI:59789"/>
    </ligand>
</feature>
<dbReference type="Gene3D" id="2.40.50.140">
    <property type="entry name" value="Nucleic acid-binding proteins"/>
    <property type="match status" value="1"/>
</dbReference>
<feature type="domain" description="TRAM" evidence="6">
    <location>
        <begin position="17"/>
        <end position="75"/>
    </location>
</feature>
<dbReference type="EMBL" id="CP023434">
    <property type="protein sequence ID" value="AXY26773.1"/>
    <property type="molecule type" value="Genomic_DNA"/>
</dbReference>
<dbReference type="Pfam" id="PF05958">
    <property type="entry name" value="tRNA_U5-meth_tr"/>
    <property type="match status" value="1"/>
</dbReference>
<organism evidence="7 8">
    <name type="scientific">Suicoccus acidiformans</name>
    <dbReference type="NCBI Taxonomy" id="2036206"/>
    <lineage>
        <taxon>Bacteria</taxon>
        <taxon>Bacillati</taxon>
        <taxon>Bacillota</taxon>
        <taxon>Bacilli</taxon>
        <taxon>Lactobacillales</taxon>
        <taxon>Aerococcaceae</taxon>
        <taxon>Suicoccus</taxon>
    </lineage>
</organism>
<dbReference type="PROSITE" id="PS01231">
    <property type="entry name" value="TRMA_2"/>
    <property type="match status" value="1"/>
</dbReference>
<feature type="binding site" evidence="4">
    <location>
        <position position="328"/>
    </location>
    <ligand>
        <name>S-adenosyl-L-methionine</name>
        <dbReference type="ChEBI" id="CHEBI:59789"/>
    </ligand>
</feature>
<evidence type="ECO:0000256" key="4">
    <source>
        <dbReference type="PROSITE-ProRule" id="PRU01024"/>
    </source>
</evidence>
<evidence type="ECO:0000259" key="6">
    <source>
        <dbReference type="PROSITE" id="PS50926"/>
    </source>
</evidence>
<keyword evidence="1 4" id="KW-0489">Methyltransferase</keyword>
<dbReference type="InterPro" id="IPR029063">
    <property type="entry name" value="SAM-dependent_MTases_sf"/>
</dbReference>
<evidence type="ECO:0000256" key="2">
    <source>
        <dbReference type="ARBA" id="ARBA00022679"/>
    </source>
</evidence>
<feature type="active site" evidence="5">
    <location>
        <position position="424"/>
    </location>
</feature>
<dbReference type="InterPro" id="IPR002792">
    <property type="entry name" value="TRAM_dom"/>
</dbReference>
<dbReference type="GO" id="GO:0070475">
    <property type="term" value="P:rRNA base methylation"/>
    <property type="evidence" value="ECO:0007669"/>
    <property type="project" value="TreeGrafter"/>
</dbReference>
<dbReference type="FunFam" id="3.40.50.150:FF:000009">
    <property type="entry name" value="23S rRNA (Uracil(1939)-C(5))-methyltransferase RlmD"/>
    <property type="match status" value="1"/>
</dbReference>
<feature type="binding site" evidence="4">
    <location>
        <position position="397"/>
    </location>
    <ligand>
        <name>S-adenosyl-L-methionine</name>
        <dbReference type="ChEBI" id="CHEBI:59789"/>
    </ligand>
</feature>
<dbReference type="Gene3D" id="3.40.50.150">
    <property type="entry name" value="Vaccinia Virus protein VP39"/>
    <property type="match status" value="1"/>
</dbReference>
<comment type="similarity">
    <text evidence="4">Belongs to the class I-like SAM-binding methyltransferase superfamily. RNA M5U methyltransferase family.</text>
</comment>
<dbReference type="SUPFAM" id="SSF50249">
    <property type="entry name" value="Nucleic acid-binding proteins"/>
    <property type="match status" value="1"/>
</dbReference>
<dbReference type="InterPro" id="IPR030390">
    <property type="entry name" value="MeTrfase_TrmA_AS"/>
</dbReference>
<dbReference type="PROSITE" id="PS01230">
    <property type="entry name" value="TRMA_1"/>
    <property type="match status" value="1"/>
</dbReference>
<dbReference type="Pfam" id="PF01938">
    <property type="entry name" value="TRAM"/>
    <property type="match status" value="1"/>
</dbReference>
<dbReference type="AlphaFoldDB" id="A0A347WNW6"/>
<dbReference type="OrthoDB" id="9804590at2"/>
<dbReference type="InterPro" id="IPR010280">
    <property type="entry name" value="U5_MeTrfase_fam"/>
</dbReference>
<evidence type="ECO:0000313" key="7">
    <source>
        <dbReference type="EMBL" id="AXY26773.1"/>
    </source>
</evidence>